<comment type="pathway">
    <text evidence="2 10">Purine metabolism; IMP biosynthesis via de novo pathway; 5-formamido-1-(5-phospho-D-ribosyl)imidazole-4-carboxamide from 5-amino-1-(5-phospho-D-ribosyl)imidazole-4-carboxamide (10-formyl THF route): step 1/1.</text>
</comment>
<dbReference type="InterPro" id="IPR024051">
    <property type="entry name" value="AICAR_Tfase_dup_dom_sf"/>
</dbReference>
<dbReference type="UniPathway" id="UPA00074">
    <property type="reaction ID" value="UER00133"/>
</dbReference>
<comment type="caution">
    <text evidence="12">The sequence shown here is derived from an EMBL/GenBank/DDBJ whole genome shotgun (WGS) entry which is preliminary data.</text>
</comment>
<keyword evidence="6 10" id="KW-0378">Hydrolase</keyword>
<evidence type="ECO:0000256" key="1">
    <source>
        <dbReference type="ARBA" id="ARBA00004844"/>
    </source>
</evidence>
<evidence type="ECO:0000256" key="9">
    <source>
        <dbReference type="ARBA" id="ARBA00050687"/>
    </source>
</evidence>
<dbReference type="GO" id="GO:0004643">
    <property type="term" value="F:phosphoribosylaminoimidazolecarboxamide formyltransferase activity"/>
    <property type="evidence" value="ECO:0007669"/>
    <property type="project" value="UniProtKB-UniRule"/>
</dbReference>
<dbReference type="InterPro" id="IPR011607">
    <property type="entry name" value="MGS-like_dom"/>
</dbReference>
<comment type="similarity">
    <text evidence="3 10">Belongs to the PurH family.</text>
</comment>
<dbReference type="InterPro" id="IPR036914">
    <property type="entry name" value="MGS-like_dom_sf"/>
</dbReference>
<dbReference type="Pfam" id="PF02142">
    <property type="entry name" value="MGS"/>
    <property type="match status" value="1"/>
</dbReference>
<dbReference type="PIRSF" id="PIRSF000414">
    <property type="entry name" value="AICARFT_IMPCHas"/>
    <property type="match status" value="1"/>
</dbReference>
<dbReference type="Gene3D" id="3.40.50.1380">
    <property type="entry name" value="Methylglyoxal synthase-like domain"/>
    <property type="match status" value="1"/>
</dbReference>
<evidence type="ECO:0000256" key="5">
    <source>
        <dbReference type="ARBA" id="ARBA00022755"/>
    </source>
</evidence>
<dbReference type="FunFam" id="3.40.50.1380:FF:000001">
    <property type="entry name" value="Bifunctional purine biosynthesis protein PurH"/>
    <property type="match status" value="1"/>
</dbReference>
<dbReference type="AlphaFoldDB" id="A0A2W2EJB4"/>
<dbReference type="CDD" id="cd01421">
    <property type="entry name" value="IMPCH"/>
    <property type="match status" value="1"/>
</dbReference>
<evidence type="ECO:0000256" key="7">
    <source>
        <dbReference type="ARBA" id="ARBA00023268"/>
    </source>
</evidence>
<keyword evidence="4 10" id="KW-0808">Transferase</keyword>
<dbReference type="InterPro" id="IPR016193">
    <property type="entry name" value="Cytidine_deaminase-like"/>
</dbReference>
<dbReference type="Pfam" id="PF01808">
    <property type="entry name" value="AICARFT_IMPCHas"/>
    <property type="match status" value="1"/>
</dbReference>
<evidence type="ECO:0000256" key="2">
    <source>
        <dbReference type="ARBA" id="ARBA00004954"/>
    </source>
</evidence>
<dbReference type="EC" id="2.1.2.3" evidence="10"/>
<dbReference type="EC" id="3.5.4.10" evidence="10"/>
<dbReference type="Proteomes" id="UP000248924">
    <property type="component" value="Unassembled WGS sequence"/>
</dbReference>
<comment type="domain">
    <text evidence="10">The IMP cyclohydrolase activity resides in the N-terminal region.</text>
</comment>
<proteinExistence type="inferred from homology"/>
<evidence type="ECO:0000256" key="8">
    <source>
        <dbReference type="ARBA" id="ARBA00050488"/>
    </source>
</evidence>
<accession>A0A2W2EJB4</accession>
<sequence length="523" mass="54499">MSSNQDGRRPIRRALVSVYDKTGLAELARALHAAGVEIVSTGSTASTIAGAGVPVTAVEQVTGFPEILDGRVKTLHPKIHGGLLADLRKEAHAAQLDEHGIAGIDLLVSNLYPFQATVASGASQDECVEQIDIGGPAMVRAAAKNHASVAVVTDPAAYPMLVAALDGGGFTLAQRQALAARAFADIAEYDVAVADWFAATLAPAADGWPEFAGLALRRQAVLRYGENPHQAAALYADPASPAGLAQAEQLHGKEMSYNNYVDSDAAWRAANDFADQPAVAIIKHANPCGIAVGADVAEAHRKAHACDPVSAFGGVIAVNRPVSVELAGQIAEVFTEVVVAPGYQPGAAEVLQAKKNIRLLRAPEFRPLPAEWRQVTGGVLVQLRDAIDAEGDDPASWRLATGEAADEATLADLAFAWRAVRAVKSNAILLAHDGATVGVGMGQVNRVDSARLAVSRAGADRARGAVAASDAFFPFADGPQILIDAGIRAIVQPGGSIRDEEVIAACKQAGVTMYLTGTRHFFH</sequence>
<evidence type="ECO:0000259" key="11">
    <source>
        <dbReference type="PROSITE" id="PS51855"/>
    </source>
</evidence>
<dbReference type="NCBIfam" id="NF002049">
    <property type="entry name" value="PRK00881.1"/>
    <property type="match status" value="1"/>
</dbReference>
<dbReference type="SMART" id="SM00798">
    <property type="entry name" value="AICARFT_IMPCHas"/>
    <property type="match status" value="1"/>
</dbReference>
<dbReference type="FunFam" id="3.40.140.20:FF:000002">
    <property type="entry name" value="Bifunctional purine biosynthesis protein PurH"/>
    <property type="match status" value="1"/>
</dbReference>
<evidence type="ECO:0000256" key="3">
    <source>
        <dbReference type="ARBA" id="ARBA00007667"/>
    </source>
</evidence>
<feature type="domain" description="MGS-like" evidence="11">
    <location>
        <begin position="1"/>
        <end position="153"/>
    </location>
</feature>
<dbReference type="NCBIfam" id="TIGR00355">
    <property type="entry name" value="purH"/>
    <property type="match status" value="1"/>
</dbReference>
<keyword evidence="5 10" id="KW-0658">Purine biosynthesis</keyword>
<keyword evidence="13" id="KW-1185">Reference proteome</keyword>
<dbReference type="GO" id="GO:0006189">
    <property type="term" value="P:'de novo' IMP biosynthetic process"/>
    <property type="evidence" value="ECO:0007669"/>
    <property type="project" value="UniProtKB-UniRule"/>
</dbReference>
<evidence type="ECO:0000313" key="13">
    <source>
        <dbReference type="Proteomes" id="UP000248924"/>
    </source>
</evidence>
<dbReference type="SMART" id="SM00851">
    <property type="entry name" value="MGS"/>
    <property type="match status" value="1"/>
</dbReference>
<dbReference type="GO" id="GO:0003937">
    <property type="term" value="F:IMP cyclohydrolase activity"/>
    <property type="evidence" value="ECO:0007669"/>
    <property type="project" value="UniProtKB-UniRule"/>
</dbReference>
<reference evidence="12 13" key="1">
    <citation type="submission" date="2018-01" db="EMBL/GenBank/DDBJ databases">
        <title>Draft genome sequence of Jishengella sp. NA12.</title>
        <authorList>
            <person name="Sahin N."/>
            <person name="Ay H."/>
            <person name="Saygin H."/>
        </authorList>
    </citation>
    <scope>NUCLEOTIDE SEQUENCE [LARGE SCALE GENOMIC DNA]</scope>
    <source>
        <strain evidence="12 13">NA12</strain>
    </source>
</reference>
<evidence type="ECO:0000313" key="12">
    <source>
        <dbReference type="EMBL" id="PZG16875.1"/>
    </source>
</evidence>
<comment type="catalytic activity">
    <reaction evidence="8 10">
        <text>(6R)-10-formyltetrahydrofolate + 5-amino-1-(5-phospho-beta-D-ribosyl)imidazole-4-carboxamide = 5-formamido-1-(5-phospho-D-ribosyl)imidazole-4-carboxamide + (6S)-5,6,7,8-tetrahydrofolate</text>
        <dbReference type="Rhea" id="RHEA:22192"/>
        <dbReference type="ChEBI" id="CHEBI:57453"/>
        <dbReference type="ChEBI" id="CHEBI:58467"/>
        <dbReference type="ChEBI" id="CHEBI:58475"/>
        <dbReference type="ChEBI" id="CHEBI:195366"/>
        <dbReference type="EC" id="2.1.2.3"/>
    </reaction>
</comment>
<organism evidence="12 13">
    <name type="scientific">Micromonospora craterilacus</name>
    <dbReference type="NCBI Taxonomy" id="1655439"/>
    <lineage>
        <taxon>Bacteria</taxon>
        <taxon>Bacillati</taxon>
        <taxon>Actinomycetota</taxon>
        <taxon>Actinomycetes</taxon>
        <taxon>Micromonosporales</taxon>
        <taxon>Micromonosporaceae</taxon>
        <taxon>Micromonospora</taxon>
    </lineage>
</organism>
<name>A0A2W2EJB4_9ACTN</name>
<dbReference type="SUPFAM" id="SSF52335">
    <property type="entry name" value="Methylglyoxal synthase-like"/>
    <property type="match status" value="1"/>
</dbReference>
<dbReference type="SUPFAM" id="SSF53927">
    <property type="entry name" value="Cytidine deaminase-like"/>
    <property type="match status" value="1"/>
</dbReference>
<comment type="catalytic activity">
    <reaction evidence="9 10">
        <text>IMP + H2O = 5-formamido-1-(5-phospho-D-ribosyl)imidazole-4-carboxamide</text>
        <dbReference type="Rhea" id="RHEA:18445"/>
        <dbReference type="ChEBI" id="CHEBI:15377"/>
        <dbReference type="ChEBI" id="CHEBI:58053"/>
        <dbReference type="ChEBI" id="CHEBI:58467"/>
        <dbReference type="EC" id="3.5.4.10"/>
    </reaction>
</comment>
<dbReference type="EMBL" id="POTY01000097">
    <property type="protein sequence ID" value="PZG16875.1"/>
    <property type="molecule type" value="Genomic_DNA"/>
</dbReference>
<dbReference type="InterPro" id="IPR002695">
    <property type="entry name" value="PurH-like"/>
</dbReference>
<dbReference type="GO" id="GO:0005829">
    <property type="term" value="C:cytosol"/>
    <property type="evidence" value="ECO:0007669"/>
    <property type="project" value="TreeGrafter"/>
</dbReference>
<dbReference type="OrthoDB" id="9802065at2"/>
<dbReference type="FunFam" id="3.40.140.20:FF:000001">
    <property type="entry name" value="Bifunctional purine biosynthesis protein PurH"/>
    <property type="match status" value="1"/>
</dbReference>
<keyword evidence="7 10" id="KW-0511">Multifunctional enzyme</keyword>
<dbReference type="HAMAP" id="MF_00139">
    <property type="entry name" value="PurH"/>
    <property type="match status" value="1"/>
</dbReference>
<evidence type="ECO:0000256" key="4">
    <source>
        <dbReference type="ARBA" id="ARBA00022679"/>
    </source>
</evidence>
<dbReference type="PROSITE" id="PS51855">
    <property type="entry name" value="MGS"/>
    <property type="match status" value="1"/>
</dbReference>
<evidence type="ECO:0000256" key="6">
    <source>
        <dbReference type="ARBA" id="ARBA00022801"/>
    </source>
</evidence>
<gene>
    <name evidence="10 12" type="primary">purH</name>
    <name evidence="12" type="ORF">C1I95_16655</name>
</gene>
<dbReference type="RefSeq" id="WP_111214756.1">
    <property type="nucleotide sequence ID" value="NZ_POTY01000097.1"/>
</dbReference>
<dbReference type="PANTHER" id="PTHR11692:SF0">
    <property type="entry name" value="BIFUNCTIONAL PURINE BIOSYNTHESIS PROTEIN ATIC"/>
    <property type="match status" value="1"/>
</dbReference>
<comment type="pathway">
    <text evidence="1 10">Purine metabolism; IMP biosynthesis via de novo pathway; IMP from 5-formamido-1-(5-phospho-D-ribosyl)imidazole-4-carboxamide: step 1/1.</text>
</comment>
<dbReference type="Gene3D" id="3.40.140.20">
    <property type="match status" value="2"/>
</dbReference>
<protein>
    <recommendedName>
        <fullName evidence="10">Bifunctional purine biosynthesis protein PurH</fullName>
    </recommendedName>
    <domain>
        <recommendedName>
            <fullName evidence="10">Phosphoribosylaminoimidazolecarboxamide formyltransferase</fullName>
            <ecNumber evidence="10">2.1.2.3</ecNumber>
        </recommendedName>
        <alternativeName>
            <fullName evidence="10">AICAR transformylase</fullName>
        </alternativeName>
    </domain>
    <domain>
        <recommendedName>
            <fullName evidence="10">IMP cyclohydrolase</fullName>
            <ecNumber evidence="10">3.5.4.10</ecNumber>
        </recommendedName>
        <alternativeName>
            <fullName evidence="10">ATIC</fullName>
        </alternativeName>
        <alternativeName>
            <fullName evidence="10">IMP synthase</fullName>
        </alternativeName>
        <alternativeName>
            <fullName evidence="10">Inosinicase</fullName>
        </alternativeName>
    </domain>
</protein>
<evidence type="ECO:0000256" key="10">
    <source>
        <dbReference type="HAMAP-Rule" id="MF_00139"/>
    </source>
</evidence>
<dbReference type="PANTHER" id="PTHR11692">
    <property type="entry name" value="BIFUNCTIONAL PURINE BIOSYNTHESIS PROTEIN PURH"/>
    <property type="match status" value="1"/>
</dbReference>